<dbReference type="RefSeq" id="WP_191719453.1">
    <property type="nucleotide sequence ID" value="NZ_JACSQP010000006.1"/>
</dbReference>
<dbReference type="EMBL" id="JACSQP010000006">
    <property type="protein sequence ID" value="MBD7958258.1"/>
    <property type="molecule type" value="Genomic_DNA"/>
</dbReference>
<comment type="caution">
    <text evidence="2">The sequence shown here is derived from an EMBL/GenBank/DDBJ whole genome shotgun (WGS) entry which is preliminary data.</text>
</comment>
<accession>A0ABR8S461</accession>
<evidence type="ECO:0000313" key="2">
    <source>
        <dbReference type="EMBL" id="MBD7958258.1"/>
    </source>
</evidence>
<keyword evidence="1" id="KW-0472">Membrane</keyword>
<reference evidence="2 3" key="1">
    <citation type="submission" date="2020-08" db="EMBL/GenBank/DDBJ databases">
        <title>A Genomic Blueprint of the Chicken Gut Microbiome.</title>
        <authorList>
            <person name="Gilroy R."/>
            <person name="Ravi A."/>
            <person name="Getino M."/>
            <person name="Pursley I."/>
            <person name="Horton D.L."/>
            <person name="Alikhan N.-F."/>
            <person name="Baker D."/>
            <person name="Gharbi K."/>
            <person name="Hall N."/>
            <person name="Watson M."/>
            <person name="Adriaenssens E.M."/>
            <person name="Foster-Nyarko E."/>
            <person name="Jarju S."/>
            <person name="Secka A."/>
            <person name="Antonio M."/>
            <person name="Oren A."/>
            <person name="Chaudhuri R."/>
            <person name="La Ragione R.M."/>
            <person name="Hildebrand F."/>
            <person name="Pallen M.J."/>
        </authorList>
    </citation>
    <scope>NUCLEOTIDE SEQUENCE [LARGE SCALE GENOMIC DNA]</scope>
    <source>
        <strain evidence="2 3">Sa4CUA7</strain>
    </source>
</reference>
<sequence>MSRISERSTWLSWAVGIVSVGVVAGLIWLALPGLPAVVGLAGDTLRGPQTTQADAAETGTPAECRRLYTDALWAGLSWTPGSQLAQDDSTPPTSATVLVDSLAPEVRFTCTWTSESGTIVTTLADVGSDAGAIAQAALPELGFGCGLVADTRVRCTRSAEEVLETLEFADGLWLSTVETTWHPERYASRVAEAVWNG</sequence>
<protein>
    <submittedName>
        <fullName evidence="2">Uncharacterized protein</fullName>
    </submittedName>
</protein>
<name>A0ABR8S461_9MICO</name>
<keyword evidence="1" id="KW-0812">Transmembrane</keyword>
<evidence type="ECO:0000256" key="1">
    <source>
        <dbReference type="SAM" id="Phobius"/>
    </source>
</evidence>
<dbReference type="Proteomes" id="UP000648352">
    <property type="component" value="Unassembled WGS sequence"/>
</dbReference>
<keyword evidence="1" id="KW-1133">Transmembrane helix</keyword>
<proteinExistence type="predicted"/>
<feature type="transmembrane region" description="Helical" evidence="1">
    <location>
        <begin position="12"/>
        <end position="31"/>
    </location>
</feature>
<organism evidence="2 3">
    <name type="scientific">Microbacterium pullorum</name>
    <dbReference type="NCBI Taxonomy" id="2762236"/>
    <lineage>
        <taxon>Bacteria</taxon>
        <taxon>Bacillati</taxon>
        <taxon>Actinomycetota</taxon>
        <taxon>Actinomycetes</taxon>
        <taxon>Micrococcales</taxon>
        <taxon>Microbacteriaceae</taxon>
        <taxon>Microbacterium</taxon>
    </lineage>
</organism>
<gene>
    <name evidence="2" type="ORF">H9651_11455</name>
</gene>
<evidence type="ECO:0000313" key="3">
    <source>
        <dbReference type="Proteomes" id="UP000648352"/>
    </source>
</evidence>
<keyword evidence="3" id="KW-1185">Reference proteome</keyword>